<organism evidence="1 2">
    <name type="scientific">Anopheles maculatus</name>
    <dbReference type="NCBI Taxonomy" id="74869"/>
    <lineage>
        <taxon>Eukaryota</taxon>
        <taxon>Metazoa</taxon>
        <taxon>Ecdysozoa</taxon>
        <taxon>Arthropoda</taxon>
        <taxon>Hexapoda</taxon>
        <taxon>Insecta</taxon>
        <taxon>Pterygota</taxon>
        <taxon>Neoptera</taxon>
        <taxon>Endopterygota</taxon>
        <taxon>Diptera</taxon>
        <taxon>Nematocera</taxon>
        <taxon>Culicoidea</taxon>
        <taxon>Culicidae</taxon>
        <taxon>Anophelinae</taxon>
        <taxon>Anopheles</taxon>
        <taxon>Anopheles maculatus group</taxon>
    </lineage>
</organism>
<reference evidence="2" key="1">
    <citation type="submission" date="2013-09" db="EMBL/GenBank/DDBJ databases">
        <title>The Genome Sequence of Anopheles maculatus species B.</title>
        <authorList>
            <consortium name="The Broad Institute Genomics Platform"/>
            <person name="Neafsey D.E."/>
            <person name="Besansky N."/>
            <person name="Howell P."/>
            <person name="Walton C."/>
            <person name="Young S.K."/>
            <person name="Zeng Q."/>
            <person name="Gargeya S."/>
            <person name="Fitzgerald M."/>
            <person name="Haas B."/>
            <person name="Abouelleil A."/>
            <person name="Allen A.W."/>
            <person name="Alvarado L."/>
            <person name="Arachchi H.M."/>
            <person name="Berlin A.M."/>
            <person name="Chapman S.B."/>
            <person name="Gainer-Dewar J."/>
            <person name="Goldberg J."/>
            <person name="Griggs A."/>
            <person name="Gujja S."/>
            <person name="Hansen M."/>
            <person name="Howarth C."/>
            <person name="Imamovic A."/>
            <person name="Ireland A."/>
            <person name="Larimer J."/>
            <person name="McCowan C."/>
            <person name="Murphy C."/>
            <person name="Pearson M."/>
            <person name="Poon T.W."/>
            <person name="Priest M."/>
            <person name="Roberts A."/>
            <person name="Saif S."/>
            <person name="Shea T."/>
            <person name="Sisk P."/>
            <person name="Sykes S."/>
            <person name="Wortman J."/>
            <person name="Nusbaum C."/>
            <person name="Birren B."/>
        </authorList>
    </citation>
    <scope>NUCLEOTIDE SEQUENCE [LARGE SCALE GENOMIC DNA]</scope>
    <source>
        <strain evidence="2">maculatus3</strain>
    </source>
</reference>
<dbReference type="Proteomes" id="UP000075901">
    <property type="component" value="Unassembled WGS sequence"/>
</dbReference>
<name>A0A182SLQ3_9DIPT</name>
<dbReference type="AlphaFoldDB" id="A0A182SLQ3"/>
<evidence type="ECO:0000313" key="2">
    <source>
        <dbReference type="Proteomes" id="UP000075901"/>
    </source>
</evidence>
<keyword evidence="2" id="KW-1185">Reference proteome</keyword>
<reference evidence="1" key="2">
    <citation type="submission" date="2020-05" db="UniProtKB">
        <authorList>
            <consortium name="EnsemblMetazoa"/>
        </authorList>
    </citation>
    <scope>IDENTIFICATION</scope>
    <source>
        <strain evidence="1">maculatus3</strain>
    </source>
</reference>
<proteinExistence type="predicted"/>
<dbReference type="EnsemblMetazoa" id="AMAM009262-RA">
    <property type="protein sequence ID" value="AMAM009262-PA"/>
    <property type="gene ID" value="AMAM009262"/>
</dbReference>
<protein>
    <submittedName>
        <fullName evidence="1">Uncharacterized protein</fullName>
    </submittedName>
</protein>
<accession>A0A182SLQ3</accession>
<evidence type="ECO:0000313" key="1">
    <source>
        <dbReference type="EnsemblMetazoa" id="AMAM009262-PA"/>
    </source>
</evidence>
<sequence>MTISSPLSFYQIAAHDVYSNDSIGGIDFDRWYEHTLWTDGREHQVYRGMLRSRKMVFRDSILGNGTINGASIGDIVRKLHTEKQLVEGELTKRRSSYRTSCRETQALINGTQEGLYFFNYFVQRQTIREQRSIQSFWTFQHQGNYFLTINFGCGSKFYQWNPQDRTFVGLFKVHTGYVFEWATVAGLDDEESLYLITRSAPTEEQCNVTGLTIWQFKGLSLEMSKNSPNKDIDSVYVDPATFGRFYVLDRTTVLEYDLSGNVQDEWDLSRIFDTASFLPDTLGVGLALSDGKQIAVLSRKETVSTTRKKRSHDDPLVNLALFASPMNVYNHMQRNNSYYRIDDTPDEYSPDVALLTQPDPLNEIGSMQESNDTVIQTREASTDLVEPPTEHLPEPRIAKAVPLGRISTTENHHFPDPATGELLSLHVGFQGQARRLLIAVTNTVNTIVKGNHDTIRIYSDILQGHLFQIISCNRPSQLTVLEIRDETILAFMENHRKVQLYTYRGARKGFVHWNSFNLASAGIQMASVKLPQAPFFKCNLHYLAIALSSRELMFLKAKTQGDCGINLQLDCGDV</sequence>
<dbReference type="VEuPathDB" id="VectorBase:AMAM009262"/>